<reference evidence="1 2" key="1">
    <citation type="submission" date="2019-03" db="EMBL/GenBank/DDBJ databases">
        <title>Single cell metagenomics reveals metabolic interactions within the superorganism composed of flagellate Streblomastix strix and complex community of Bacteroidetes bacteria on its surface.</title>
        <authorList>
            <person name="Treitli S.C."/>
            <person name="Kolisko M."/>
            <person name="Husnik F."/>
            <person name="Keeling P."/>
            <person name="Hampl V."/>
        </authorList>
    </citation>
    <scope>NUCLEOTIDE SEQUENCE [LARGE SCALE GENOMIC DNA]</scope>
    <source>
        <strain evidence="1">St1</strain>
    </source>
</reference>
<evidence type="ECO:0000313" key="2">
    <source>
        <dbReference type="Proteomes" id="UP000324575"/>
    </source>
</evidence>
<dbReference type="EMBL" id="SNRX01000001">
    <property type="protein sequence ID" value="KAA6303689.1"/>
    <property type="molecule type" value="Genomic_DNA"/>
</dbReference>
<comment type="caution">
    <text evidence="1">The sequence shown here is derived from an EMBL/GenBank/DDBJ whole genome shotgun (WGS) entry which is preliminary data.</text>
</comment>
<dbReference type="Proteomes" id="UP000324575">
    <property type="component" value="Unassembled WGS sequence"/>
</dbReference>
<organism evidence="1 2">
    <name type="scientific">Candidatus Ordinivivax streblomastigis</name>
    <dbReference type="NCBI Taxonomy" id="2540710"/>
    <lineage>
        <taxon>Bacteria</taxon>
        <taxon>Pseudomonadati</taxon>
        <taxon>Bacteroidota</taxon>
        <taxon>Bacteroidia</taxon>
        <taxon>Bacteroidales</taxon>
        <taxon>Candidatus Ordinivivax</taxon>
    </lineage>
</organism>
<proteinExistence type="predicted"/>
<gene>
    <name evidence="1" type="ORF">EZS26_000240</name>
</gene>
<dbReference type="AlphaFoldDB" id="A0A5M8P591"/>
<name>A0A5M8P591_9BACT</name>
<protein>
    <submittedName>
        <fullName evidence="1">Uncharacterized protein</fullName>
    </submittedName>
</protein>
<evidence type="ECO:0000313" key="1">
    <source>
        <dbReference type="EMBL" id="KAA6303689.1"/>
    </source>
</evidence>
<sequence>MNKKIQQLIGLMNDNYTELHTILSGYSVKELEDSAMFLERACSREHTPEYKLLELLLTHRKWKLDAEFVYTPTAIEKILRLDDKLMDCQEKLCKEAEQELVRLQQKKQSNNAFYDDYDYEVECKITPYIFARDTQQGGILYDAYDGIDEILSCIQFKYMLHFSGENREQLRYYAYFKEKLNWNECDMPSQVESADFYISWGMHELCGHSLFSLSDILRINYLGGETKTIQQHFIKL</sequence>
<accession>A0A5M8P591</accession>